<dbReference type="Proteomes" id="UP000790709">
    <property type="component" value="Unassembled WGS sequence"/>
</dbReference>
<proteinExistence type="predicted"/>
<comment type="caution">
    <text evidence="1">The sequence shown here is derived from an EMBL/GenBank/DDBJ whole genome shotgun (WGS) entry which is preliminary data.</text>
</comment>
<keyword evidence="2" id="KW-1185">Reference proteome</keyword>
<accession>A0ACB8BLE9</accession>
<protein>
    <submittedName>
        <fullName evidence="1">HAD-like protein</fullName>
    </submittedName>
</protein>
<evidence type="ECO:0000313" key="1">
    <source>
        <dbReference type="EMBL" id="KAH7926721.1"/>
    </source>
</evidence>
<organism evidence="1 2">
    <name type="scientific">Leucogyrophana mollusca</name>
    <dbReference type="NCBI Taxonomy" id="85980"/>
    <lineage>
        <taxon>Eukaryota</taxon>
        <taxon>Fungi</taxon>
        <taxon>Dikarya</taxon>
        <taxon>Basidiomycota</taxon>
        <taxon>Agaricomycotina</taxon>
        <taxon>Agaricomycetes</taxon>
        <taxon>Agaricomycetidae</taxon>
        <taxon>Boletales</taxon>
        <taxon>Boletales incertae sedis</taxon>
        <taxon>Leucogyrophana</taxon>
    </lineage>
</organism>
<name>A0ACB8BLE9_9AGAM</name>
<gene>
    <name evidence="1" type="ORF">BV22DRAFT_1008413</name>
</gene>
<reference evidence="1" key="1">
    <citation type="journal article" date="2021" name="New Phytol.">
        <title>Evolutionary innovations through gain and loss of genes in the ectomycorrhizal Boletales.</title>
        <authorList>
            <person name="Wu G."/>
            <person name="Miyauchi S."/>
            <person name="Morin E."/>
            <person name="Kuo A."/>
            <person name="Drula E."/>
            <person name="Varga T."/>
            <person name="Kohler A."/>
            <person name="Feng B."/>
            <person name="Cao Y."/>
            <person name="Lipzen A."/>
            <person name="Daum C."/>
            <person name="Hundley H."/>
            <person name="Pangilinan J."/>
            <person name="Johnson J."/>
            <person name="Barry K."/>
            <person name="LaButti K."/>
            <person name="Ng V."/>
            <person name="Ahrendt S."/>
            <person name="Min B."/>
            <person name="Choi I.G."/>
            <person name="Park H."/>
            <person name="Plett J.M."/>
            <person name="Magnuson J."/>
            <person name="Spatafora J.W."/>
            <person name="Nagy L.G."/>
            <person name="Henrissat B."/>
            <person name="Grigoriev I.V."/>
            <person name="Yang Z.L."/>
            <person name="Xu J."/>
            <person name="Martin F.M."/>
        </authorList>
    </citation>
    <scope>NUCLEOTIDE SEQUENCE</scope>
    <source>
        <strain evidence="1">KUC20120723A-06</strain>
    </source>
</reference>
<sequence length="548" mass="61892">MERLTPDYTTLIFDIGDVLFSWSATTKTSISPKTLRKILSSPTWFDYERGRISQDDCYTRVGAEFFIEPAEIARAFEQARDSLQSNEDLISVIRELKARSNGKLRVFAMSNISQPDYEVLRTKPADWSIFDEVFTSAAAGERKPNLGFYRLVLSKTGVDPRRAIFVDDKLENVLSARSLGLHGIVFDDPLKVIRALRNLLGDPVQRGQGYLRSNAKKLESVTDNGIVLRENFAQLLILEATRDKNLITLAEPPRTWNFFQGKPLLTTEEFPFDLDTTSLGLTVTSCSSAVANSVMDEMLEYIDDDGIIQTYFDHRRPRFDPVVCVNALTLFYTHGRGHQLTRTLHWVREVLLHRAYLDGTRYYATPECFLYFIGRLLETSSDAHLHAFLKPLLRERTIERIGAEGDSLALAMRILLCVNLGIKNEVDVRTLLPLQCEDGGWEIGWIYKYGSSGISIGNRGLTTALAVNAIQAALQPTSPVRSKSPSLPISISPPRRFLHRKSESSASDMRPRALLDPYNSNSSTLKRPFRWFWETGKFSGKLSVEAGF</sequence>
<evidence type="ECO:0000313" key="2">
    <source>
        <dbReference type="Proteomes" id="UP000790709"/>
    </source>
</evidence>
<dbReference type="EMBL" id="MU266378">
    <property type="protein sequence ID" value="KAH7926721.1"/>
    <property type="molecule type" value="Genomic_DNA"/>
</dbReference>